<gene>
    <name evidence="2" type="ORF">LCGC14_2787820</name>
</gene>
<accession>A0A0F9BHY4</accession>
<name>A0A0F9BHY4_9ZZZZ</name>
<dbReference type="Gene3D" id="3.40.50.300">
    <property type="entry name" value="P-loop containing nucleotide triphosphate hydrolases"/>
    <property type="match status" value="1"/>
</dbReference>
<proteinExistence type="predicted"/>
<feature type="non-terminal residue" evidence="2">
    <location>
        <position position="133"/>
    </location>
</feature>
<sequence>MVTETKVELVWNPINQPQDGFVADKGSRSIFSGAFGAGKTIALCAKGLKLSLDYPKNYGLICRKVRATLGQTTLKTFLELVCPRELIANYNKSEGLITLTNGSQILFGGLDDPLKLGSMGAGGIGFVAIDEAI</sequence>
<evidence type="ECO:0000313" key="2">
    <source>
        <dbReference type="EMBL" id="KKK83991.1"/>
    </source>
</evidence>
<dbReference type="EMBL" id="LAZR01051976">
    <property type="protein sequence ID" value="KKK83991.1"/>
    <property type="molecule type" value="Genomic_DNA"/>
</dbReference>
<evidence type="ECO:0000259" key="1">
    <source>
        <dbReference type="Pfam" id="PF04466"/>
    </source>
</evidence>
<protein>
    <recommendedName>
        <fullName evidence="1">Phage terminase large subunit N-terminal domain-containing protein</fullName>
    </recommendedName>
</protein>
<feature type="domain" description="Phage terminase large subunit N-terminal" evidence="1">
    <location>
        <begin position="29"/>
        <end position="132"/>
    </location>
</feature>
<comment type="caution">
    <text evidence="2">The sequence shown here is derived from an EMBL/GenBank/DDBJ whole genome shotgun (WGS) entry which is preliminary data.</text>
</comment>
<dbReference type="AlphaFoldDB" id="A0A0F9BHY4"/>
<dbReference type="InterPro" id="IPR027417">
    <property type="entry name" value="P-loop_NTPase"/>
</dbReference>
<dbReference type="InterPro" id="IPR035412">
    <property type="entry name" value="Terminase_L_N"/>
</dbReference>
<reference evidence="2" key="1">
    <citation type="journal article" date="2015" name="Nature">
        <title>Complex archaea that bridge the gap between prokaryotes and eukaryotes.</title>
        <authorList>
            <person name="Spang A."/>
            <person name="Saw J.H."/>
            <person name="Jorgensen S.L."/>
            <person name="Zaremba-Niedzwiedzka K."/>
            <person name="Martijn J."/>
            <person name="Lind A.E."/>
            <person name="van Eijk R."/>
            <person name="Schleper C."/>
            <person name="Guy L."/>
            <person name="Ettema T.J."/>
        </authorList>
    </citation>
    <scope>NUCLEOTIDE SEQUENCE</scope>
</reference>
<organism evidence="2">
    <name type="scientific">marine sediment metagenome</name>
    <dbReference type="NCBI Taxonomy" id="412755"/>
    <lineage>
        <taxon>unclassified sequences</taxon>
        <taxon>metagenomes</taxon>
        <taxon>ecological metagenomes</taxon>
    </lineage>
</organism>
<dbReference type="Pfam" id="PF04466">
    <property type="entry name" value="Terminase_3"/>
    <property type="match status" value="1"/>
</dbReference>